<organism evidence="2 3">
    <name type="scientific">Companilactobacillus mishanensis</name>
    <dbReference type="NCBI Taxonomy" id="2486008"/>
    <lineage>
        <taxon>Bacteria</taxon>
        <taxon>Bacillati</taxon>
        <taxon>Bacillota</taxon>
        <taxon>Bacilli</taxon>
        <taxon>Lactobacillales</taxon>
        <taxon>Lactobacillaceae</taxon>
        <taxon>Companilactobacillus</taxon>
    </lineage>
</organism>
<protein>
    <recommendedName>
        <fullName evidence="4">DUF2178 domain-containing protein</fullName>
    </recommendedName>
</protein>
<evidence type="ECO:0000313" key="3">
    <source>
        <dbReference type="Proteomes" id="UP000380386"/>
    </source>
</evidence>
<proteinExistence type="predicted"/>
<feature type="transmembrane region" description="Helical" evidence="1">
    <location>
        <begin position="85"/>
        <end position="112"/>
    </location>
</feature>
<evidence type="ECO:0000313" key="2">
    <source>
        <dbReference type="EMBL" id="MQS53226.1"/>
    </source>
</evidence>
<feature type="transmembrane region" description="Helical" evidence="1">
    <location>
        <begin position="124"/>
        <end position="147"/>
    </location>
</feature>
<accession>A0A5P0ZJD3</accession>
<dbReference type="AlphaFoldDB" id="A0A5P0ZJD3"/>
<keyword evidence="1" id="KW-0812">Transmembrane</keyword>
<reference evidence="2 3" key="1">
    <citation type="journal article" date="2019" name="Syst. Appl. Microbiol.">
        <title>Polyphasic characterization of two novel Lactobacillus spp. isolated from blown salami packages: Description of Lactobacillus halodurans sp. nov. and Lactobacillus salsicarnum sp. nov.</title>
        <authorList>
            <person name="Schuster J.A."/>
            <person name="Klingl A."/>
            <person name="Vogel R.F."/>
            <person name="Ehrmann M.A."/>
        </authorList>
    </citation>
    <scope>NUCLEOTIDE SEQUENCE [LARGE SCALE GENOMIC DNA]</scope>
    <source>
        <strain evidence="2 3">TMW 1.2118</strain>
    </source>
</reference>
<name>A0A5P0ZJD3_9LACO</name>
<dbReference type="EMBL" id="VDFM01000013">
    <property type="protein sequence ID" value="MQS53226.1"/>
    <property type="molecule type" value="Genomic_DNA"/>
</dbReference>
<gene>
    <name evidence="2" type="ORF">FHL02_09345</name>
</gene>
<comment type="caution">
    <text evidence="2">The sequence shown here is derived from an EMBL/GenBank/DDBJ whole genome shotgun (WGS) entry which is preliminary data.</text>
</comment>
<keyword evidence="1" id="KW-1133">Transmembrane helix</keyword>
<keyword evidence="1" id="KW-0472">Membrane</keyword>
<evidence type="ECO:0000256" key="1">
    <source>
        <dbReference type="SAM" id="Phobius"/>
    </source>
</evidence>
<sequence length="151" mass="17094">MSSTRKYLIGRATMISLLAVLVGIWGIASYFGKGEIAPFLAIELALVVVGNRQNKKYGKGNFLKINHEGYSEGMQHNDEREARNLLNATFISARLTLLFVMLCLTFACIYIQNFGNNAKLIFDIRAFAFLGVFTIIIQQWSLVITYLRFDK</sequence>
<dbReference type="Proteomes" id="UP000380386">
    <property type="component" value="Unassembled WGS sequence"/>
</dbReference>
<feature type="transmembrane region" description="Helical" evidence="1">
    <location>
        <begin position="12"/>
        <end position="30"/>
    </location>
</feature>
<feature type="transmembrane region" description="Helical" evidence="1">
    <location>
        <begin position="36"/>
        <end position="54"/>
    </location>
</feature>
<evidence type="ECO:0008006" key="4">
    <source>
        <dbReference type="Google" id="ProtNLM"/>
    </source>
</evidence>
<dbReference type="RefSeq" id="WP_153383730.1">
    <property type="nucleotide sequence ID" value="NZ_VDFM01000013.1"/>
</dbReference>